<dbReference type="Gene3D" id="3.50.50.60">
    <property type="entry name" value="FAD/NAD(P)-binding domain"/>
    <property type="match status" value="1"/>
</dbReference>
<protein>
    <recommendedName>
        <fullName evidence="6">FAD-binding domain-containing protein</fullName>
    </recommendedName>
</protein>
<gene>
    <name evidence="7" type="ORF">PHLGIDRAFT_96569</name>
</gene>
<keyword evidence="3" id="KW-0274">FAD</keyword>
<dbReference type="SUPFAM" id="SSF51905">
    <property type="entry name" value="FAD/NAD(P)-binding domain"/>
    <property type="match status" value="1"/>
</dbReference>
<dbReference type="AlphaFoldDB" id="A0A0C3NBP9"/>
<evidence type="ECO:0000256" key="4">
    <source>
        <dbReference type="ARBA" id="ARBA00023002"/>
    </source>
</evidence>
<evidence type="ECO:0000256" key="5">
    <source>
        <dbReference type="ARBA" id="ARBA00023033"/>
    </source>
</evidence>
<evidence type="ECO:0000256" key="1">
    <source>
        <dbReference type="ARBA" id="ARBA00007992"/>
    </source>
</evidence>
<sequence length="398" mass="43633">MSTRVGVIGAGIAGPLLAMLLKQKGYEPVVFERNPAPSEAGIGIGVQPNGIRVIESVPGLFETIKGRHLDEFHFFSVIPEDTSVLAELQHPKKMREATGRGTFGIRRSELQKAMVAHAETLGIEFKWSHKLETLEQAEDSVTVTFANGAQETFSFVVGCDGLHSNTRICLFGEQPADYTGLIQVGGYGPSPAPLKAKGNHTAMNVFGDGVHMIAVPIDEDTMGFAVTMREPEAKETWRAMDEAGVAEFKKSAVSEWPYGAGEIVKNGWNVTKYGLYDRPELKTWHQGRVVLIGDAAHPTSPHLGQGANQSFEDAGLLVELLEKYNPTAEAPLTATLQEAFVELEKERIPRTAELVKRARAQGETRVVHGTEACVKRNNWYREILSNEQLLRQRFGAGN</sequence>
<dbReference type="PRINTS" id="PR00420">
    <property type="entry name" value="RNGMNOXGNASE"/>
</dbReference>
<evidence type="ECO:0000259" key="6">
    <source>
        <dbReference type="Pfam" id="PF01494"/>
    </source>
</evidence>
<proteinExistence type="inferred from homology"/>
<feature type="domain" description="FAD-binding" evidence="6">
    <location>
        <begin position="3"/>
        <end position="331"/>
    </location>
</feature>
<dbReference type="InterPro" id="IPR002938">
    <property type="entry name" value="FAD-bd"/>
</dbReference>
<accession>A0A0C3NBP9</accession>
<dbReference type="STRING" id="745531.A0A0C3NBP9"/>
<comment type="similarity">
    <text evidence="1">Belongs to the paxM FAD-dependent monooxygenase family.</text>
</comment>
<dbReference type="PANTHER" id="PTHR13789">
    <property type="entry name" value="MONOOXYGENASE"/>
    <property type="match status" value="1"/>
</dbReference>
<dbReference type="OrthoDB" id="47494at2759"/>
<dbReference type="Pfam" id="PF01494">
    <property type="entry name" value="FAD_binding_3"/>
    <property type="match status" value="1"/>
</dbReference>
<dbReference type="EMBL" id="KN840724">
    <property type="protein sequence ID" value="KIP01899.1"/>
    <property type="molecule type" value="Genomic_DNA"/>
</dbReference>
<reference evidence="7 8" key="1">
    <citation type="journal article" date="2014" name="PLoS Genet.">
        <title>Analysis of the Phlebiopsis gigantea genome, transcriptome and secretome provides insight into its pioneer colonization strategies of wood.</title>
        <authorList>
            <person name="Hori C."/>
            <person name="Ishida T."/>
            <person name="Igarashi K."/>
            <person name="Samejima M."/>
            <person name="Suzuki H."/>
            <person name="Master E."/>
            <person name="Ferreira P."/>
            <person name="Ruiz-Duenas F.J."/>
            <person name="Held B."/>
            <person name="Canessa P."/>
            <person name="Larrondo L.F."/>
            <person name="Schmoll M."/>
            <person name="Druzhinina I.S."/>
            <person name="Kubicek C.P."/>
            <person name="Gaskell J.A."/>
            <person name="Kersten P."/>
            <person name="St John F."/>
            <person name="Glasner J."/>
            <person name="Sabat G."/>
            <person name="Splinter BonDurant S."/>
            <person name="Syed K."/>
            <person name="Yadav J."/>
            <person name="Mgbeahuruike A.C."/>
            <person name="Kovalchuk A."/>
            <person name="Asiegbu F.O."/>
            <person name="Lackner G."/>
            <person name="Hoffmeister D."/>
            <person name="Rencoret J."/>
            <person name="Gutierrez A."/>
            <person name="Sun H."/>
            <person name="Lindquist E."/>
            <person name="Barry K."/>
            <person name="Riley R."/>
            <person name="Grigoriev I.V."/>
            <person name="Henrissat B."/>
            <person name="Kues U."/>
            <person name="Berka R.M."/>
            <person name="Martinez A.T."/>
            <person name="Covert S.F."/>
            <person name="Blanchette R.A."/>
            <person name="Cullen D."/>
        </authorList>
    </citation>
    <scope>NUCLEOTIDE SEQUENCE [LARGE SCALE GENOMIC DNA]</scope>
    <source>
        <strain evidence="7 8">11061_1 CR5-6</strain>
    </source>
</reference>
<dbReference type="InterPro" id="IPR050493">
    <property type="entry name" value="FAD-dep_Monooxygenase_BioMet"/>
</dbReference>
<dbReference type="InterPro" id="IPR036188">
    <property type="entry name" value="FAD/NAD-bd_sf"/>
</dbReference>
<keyword evidence="5" id="KW-0503">Monooxygenase</keyword>
<dbReference type="Proteomes" id="UP000053257">
    <property type="component" value="Unassembled WGS sequence"/>
</dbReference>
<evidence type="ECO:0000256" key="2">
    <source>
        <dbReference type="ARBA" id="ARBA00022630"/>
    </source>
</evidence>
<dbReference type="PANTHER" id="PTHR13789:SF309">
    <property type="entry name" value="PUTATIVE (AFU_ORTHOLOGUE AFUA_6G14510)-RELATED"/>
    <property type="match status" value="1"/>
</dbReference>
<evidence type="ECO:0000313" key="8">
    <source>
        <dbReference type="Proteomes" id="UP000053257"/>
    </source>
</evidence>
<keyword evidence="8" id="KW-1185">Reference proteome</keyword>
<organism evidence="7 8">
    <name type="scientific">Phlebiopsis gigantea (strain 11061_1 CR5-6)</name>
    <name type="common">White-rot fungus</name>
    <name type="synonym">Peniophora gigantea</name>
    <dbReference type="NCBI Taxonomy" id="745531"/>
    <lineage>
        <taxon>Eukaryota</taxon>
        <taxon>Fungi</taxon>
        <taxon>Dikarya</taxon>
        <taxon>Basidiomycota</taxon>
        <taxon>Agaricomycotina</taxon>
        <taxon>Agaricomycetes</taxon>
        <taxon>Polyporales</taxon>
        <taxon>Phanerochaetaceae</taxon>
        <taxon>Phlebiopsis</taxon>
    </lineage>
</organism>
<evidence type="ECO:0000313" key="7">
    <source>
        <dbReference type="EMBL" id="KIP01899.1"/>
    </source>
</evidence>
<dbReference type="GO" id="GO:0004497">
    <property type="term" value="F:monooxygenase activity"/>
    <property type="evidence" value="ECO:0007669"/>
    <property type="project" value="UniProtKB-KW"/>
</dbReference>
<evidence type="ECO:0000256" key="3">
    <source>
        <dbReference type="ARBA" id="ARBA00022827"/>
    </source>
</evidence>
<dbReference type="HOGENOM" id="CLU_009665_19_5_1"/>
<name>A0A0C3NBP9_PHLG1</name>
<keyword evidence="2" id="KW-0285">Flavoprotein</keyword>
<keyword evidence="4" id="KW-0560">Oxidoreductase</keyword>
<dbReference type="GO" id="GO:0071949">
    <property type="term" value="F:FAD binding"/>
    <property type="evidence" value="ECO:0007669"/>
    <property type="project" value="InterPro"/>
</dbReference>